<evidence type="ECO:0000256" key="7">
    <source>
        <dbReference type="ARBA" id="ARBA00009789"/>
    </source>
</evidence>
<dbReference type="InterPro" id="IPR020555">
    <property type="entry name" value="MECDP_synthase_CS"/>
</dbReference>
<dbReference type="SUPFAM" id="SSF53448">
    <property type="entry name" value="Nucleotide-diphospho-sugar transferases"/>
    <property type="match status" value="1"/>
</dbReference>
<comment type="catalytic activity">
    <reaction evidence="2 14">
        <text>2-C-methyl-D-erythritol 4-phosphate + CTP + H(+) = 4-CDP-2-C-methyl-D-erythritol + diphosphate</text>
        <dbReference type="Rhea" id="RHEA:13429"/>
        <dbReference type="ChEBI" id="CHEBI:15378"/>
        <dbReference type="ChEBI" id="CHEBI:33019"/>
        <dbReference type="ChEBI" id="CHEBI:37563"/>
        <dbReference type="ChEBI" id="CHEBI:57823"/>
        <dbReference type="ChEBI" id="CHEBI:58262"/>
        <dbReference type="EC" id="2.7.7.60"/>
    </reaction>
</comment>
<dbReference type="EC" id="4.6.1.12" evidence="14"/>
<dbReference type="PROSITE" id="PS01295">
    <property type="entry name" value="ISPD"/>
    <property type="match status" value="1"/>
</dbReference>
<dbReference type="EMBL" id="QXWK01000031">
    <property type="protein sequence ID" value="NBH62685.1"/>
    <property type="molecule type" value="Genomic_DNA"/>
</dbReference>
<comment type="similarity">
    <text evidence="14">In the N-terminal section; belongs to the IspD/TarI cytidylyltransferase family. IspD subfamily.</text>
</comment>
<organism evidence="16 17">
    <name type="scientific">Anaerotruncus colihominis</name>
    <dbReference type="NCBI Taxonomy" id="169435"/>
    <lineage>
        <taxon>Bacteria</taxon>
        <taxon>Bacillati</taxon>
        <taxon>Bacillota</taxon>
        <taxon>Clostridia</taxon>
        <taxon>Eubacteriales</taxon>
        <taxon>Oscillospiraceae</taxon>
        <taxon>Anaerotruncus</taxon>
    </lineage>
</organism>
<dbReference type="Proteomes" id="UP000446866">
    <property type="component" value="Unassembled WGS sequence"/>
</dbReference>
<feature type="region of interest" description="2-C-methyl-D-erythritol 2,4-cyclodiphosphate synthase" evidence="14">
    <location>
        <begin position="224"/>
        <end position="378"/>
    </location>
</feature>
<dbReference type="CDD" id="cd00554">
    <property type="entry name" value="MECDP_synthase"/>
    <property type="match status" value="1"/>
</dbReference>
<feature type="binding site" evidence="14">
    <location>
        <begin position="278"/>
        <end position="280"/>
    </location>
    <ligand>
        <name>4-CDP-2-C-methyl-D-erythritol 2-phosphate</name>
        <dbReference type="ChEBI" id="CHEBI:57919"/>
    </ligand>
</feature>
<evidence type="ECO:0000256" key="9">
    <source>
        <dbReference type="ARBA" id="ARBA00022695"/>
    </source>
</evidence>
<feature type="binding site" evidence="14">
    <location>
        <begin position="230"/>
        <end position="232"/>
    </location>
    <ligand>
        <name>4-CDP-2-C-methyl-D-erythritol 2-phosphate</name>
        <dbReference type="ChEBI" id="CHEBI:57919"/>
    </ligand>
</feature>
<comment type="similarity">
    <text evidence="7">Belongs to the IspD/TarI cytidylyltransferase family. IspD subfamily.</text>
</comment>
<dbReference type="Gene3D" id="3.90.550.10">
    <property type="entry name" value="Spore Coat Polysaccharide Biosynthesis Protein SpsA, Chain A"/>
    <property type="match status" value="1"/>
</dbReference>
<sequence length="378" mass="40718">MLNGTKVYAIIGAAGSGKRMAAPLPKQFLTIDGKTILEKTVRKFLSNSVVDGTVIVTGADYMNLCRRFFAIEIEAGQVHLVTGGQERQDSIYNGLKVLHEIGAADSIVLIHDGVRPYVSTQLITAVVEKAKCTGAAIPAVPPKDTIRHNRQGTLDRSQLFCVQTPQAFQFALIERAYEKAAEDGFYGTDDASLVERLGQKVSIVPGEYTNLKITTPEDLQMETRIGTGYDVHRLTEDRKLILGGVEIPHDKGLDGHSDADVLVHALMDAMLGAAALGDIGKLFPDTDEAYHGISSLKLLAEVGKRLAEEGYSLGNADVTVVCQRPKLAPFIGQMCENIAKTLKVPESKISIKATTTEKLGFAGRGEGIAAEAVCLLNR</sequence>
<dbReference type="GO" id="GO:0019288">
    <property type="term" value="P:isopentenyl diphosphate biosynthetic process, methylerythritol 4-phosphate pathway"/>
    <property type="evidence" value="ECO:0007669"/>
    <property type="project" value="UniProtKB-UniRule"/>
</dbReference>
<name>A0A845QN94_9FIRM</name>
<evidence type="ECO:0000256" key="4">
    <source>
        <dbReference type="ARBA" id="ARBA00004709"/>
    </source>
</evidence>
<dbReference type="InterPro" id="IPR018294">
    <property type="entry name" value="ISPD_synthase_CS"/>
</dbReference>
<feature type="site" description="Transition state stabilizer" evidence="14">
    <location>
        <position position="19"/>
    </location>
</feature>
<dbReference type="InterPro" id="IPR034683">
    <property type="entry name" value="IspD/TarI"/>
</dbReference>
<keyword evidence="10 14" id="KW-0479">Metal-binding</keyword>
<feature type="binding site" evidence="14">
    <location>
        <position position="232"/>
    </location>
    <ligand>
        <name>a divalent metal cation</name>
        <dbReference type="ChEBI" id="CHEBI:60240"/>
    </ligand>
</feature>
<gene>
    <name evidence="14" type="primary">ispDF</name>
    <name evidence="16" type="ORF">D0435_13600</name>
</gene>
<evidence type="ECO:0000259" key="15">
    <source>
        <dbReference type="Pfam" id="PF02542"/>
    </source>
</evidence>
<evidence type="ECO:0000313" key="16">
    <source>
        <dbReference type="EMBL" id="NBH62685.1"/>
    </source>
</evidence>
<feature type="site" description="Positions MEP for the nucleophilic attack" evidence="14">
    <location>
        <position position="212"/>
    </location>
</feature>
<keyword evidence="9 14" id="KW-0548">Nucleotidyltransferase</keyword>
<comment type="cofactor">
    <cofactor evidence="3 14">
        <name>a divalent metal cation</name>
        <dbReference type="ChEBI" id="CHEBI:60240"/>
    </cofactor>
</comment>
<dbReference type="InterPro" id="IPR029044">
    <property type="entry name" value="Nucleotide-diphossugar_trans"/>
</dbReference>
<dbReference type="RefSeq" id="WP_160202972.1">
    <property type="nucleotide sequence ID" value="NZ_QXWK01000031.1"/>
</dbReference>
<feature type="binding site" evidence="14">
    <location>
        <position position="361"/>
    </location>
    <ligand>
        <name>4-CDP-2-C-methyl-D-erythritol 2-phosphate</name>
        <dbReference type="ChEBI" id="CHEBI:57919"/>
    </ligand>
</feature>
<reference evidence="16 17" key="1">
    <citation type="submission" date="2018-08" db="EMBL/GenBank/DDBJ databases">
        <title>Murine metabolic-syndrome-specific gut microbial biobank.</title>
        <authorList>
            <person name="Liu C."/>
        </authorList>
    </citation>
    <scope>NUCLEOTIDE SEQUENCE [LARGE SCALE GENOMIC DNA]</scope>
    <source>
        <strain evidence="16 17">28</strain>
    </source>
</reference>
<evidence type="ECO:0000256" key="2">
    <source>
        <dbReference type="ARBA" id="ARBA00001282"/>
    </source>
</evidence>
<evidence type="ECO:0000256" key="14">
    <source>
        <dbReference type="HAMAP-Rule" id="MF_01520"/>
    </source>
</evidence>
<evidence type="ECO:0000256" key="6">
    <source>
        <dbReference type="ARBA" id="ARBA00008480"/>
    </source>
</evidence>
<dbReference type="InterPro" id="IPR036571">
    <property type="entry name" value="MECDP_synthase_sf"/>
</dbReference>
<feature type="domain" description="2-C-methyl-D-erythritol 2,4-cyclodiphosphate synthase" evidence="15">
    <location>
        <begin position="224"/>
        <end position="376"/>
    </location>
</feature>
<feature type="binding site" evidence="14">
    <location>
        <position position="230"/>
    </location>
    <ligand>
        <name>a divalent metal cation</name>
        <dbReference type="ChEBI" id="CHEBI:60240"/>
    </ligand>
</feature>
<evidence type="ECO:0000256" key="3">
    <source>
        <dbReference type="ARBA" id="ARBA00001968"/>
    </source>
</evidence>
<dbReference type="InterPro" id="IPR003526">
    <property type="entry name" value="MECDP_synthase"/>
</dbReference>
<comment type="pathway">
    <text evidence="5 14">Isoprenoid biosynthesis; isopentenyl diphosphate biosynthesis via DXP pathway; isopentenyl diphosphate from 1-deoxy-D-xylulose 5-phosphate: step 2/6.</text>
</comment>
<dbReference type="NCBIfam" id="TIGR00151">
    <property type="entry name" value="ispF"/>
    <property type="match status" value="1"/>
</dbReference>
<evidence type="ECO:0000256" key="10">
    <source>
        <dbReference type="ARBA" id="ARBA00022723"/>
    </source>
</evidence>
<dbReference type="GO" id="GO:0016114">
    <property type="term" value="P:terpenoid biosynthetic process"/>
    <property type="evidence" value="ECO:0007669"/>
    <property type="project" value="InterPro"/>
</dbReference>
<dbReference type="InterPro" id="IPR026596">
    <property type="entry name" value="IspD/F"/>
</dbReference>
<accession>A0A845QN94</accession>
<comment type="similarity">
    <text evidence="6">Belongs to the IspF family.</text>
</comment>
<dbReference type="SUPFAM" id="SSF69765">
    <property type="entry name" value="IpsF-like"/>
    <property type="match status" value="1"/>
</dbReference>
<dbReference type="HAMAP" id="MF_00107">
    <property type="entry name" value="IspF"/>
    <property type="match status" value="1"/>
</dbReference>
<dbReference type="Gene3D" id="3.30.1330.50">
    <property type="entry name" value="2-C-methyl-D-erythritol 2,4-cyclodiphosphate synthase"/>
    <property type="match status" value="1"/>
</dbReference>
<dbReference type="Pfam" id="PF02542">
    <property type="entry name" value="YgbB"/>
    <property type="match status" value="1"/>
</dbReference>
<dbReference type="UniPathway" id="UPA00056">
    <property type="reaction ID" value="UER00093"/>
</dbReference>
<keyword evidence="13 14" id="KW-0511">Multifunctional enzyme</keyword>
<dbReference type="InterPro" id="IPR001228">
    <property type="entry name" value="IspD"/>
</dbReference>
<comment type="similarity">
    <text evidence="14">In the C-terminal section; belongs to the IspF family.</text>
</comment>
<dbReference type="EC" id="2.7.7.60" evidence="14"/>
<feature type="site" description="Transition state stabilizer" evidence="14">
    <location>
        <position position="256"/>
    </location>
</feature>
<proteinExistence type="inferred from homology"/>
<dbReference type="GO" id="GO:0046872">
    <property type="term" value="F:metal ion binding"/>
    <property type="evidence" value="ECO:0007669"/>
    <property type="project" value="UniProtKB-KW"/>
</dbReference>
<feature type="site" description="Transition state stabilizer" evidence="14">
    <location>
        <position position="26"/>
    </location>
</feature>
<evidence type="ECO:0000256" key="1">
    <source>
        <dbReference type="ARBA" id="ARBA00000200"/>
    </source>
</evidence>
<comment type="caution">
    <text evidence="14">Lacks conserved residue(s) required for the propagation of feature annotation.</text>
</comment>
<feature type="binding site" evidence="14">
    <location>
        <begin position="256"/>
        <end position="257"/>
    </location>
    <ligand>
        <name>4-CDP-2-C-methyl-D-erythritol 2-phosphate</name>
        <dbReference type="ChEBI" id="CHEBI:57919"/>
    </ligand>
</feature>
<comment type="function">
    <text evidence="14">Bifunctional enzyme that catalyzes the formation of 4-diphosphocytidyl-2-C-methyl-D-erythritol from CTP and 2-C-methyl-D-erythritol 4-phosphate (MEP) (IspD), and catalyzes the conversion of 4-diphosphocytidyl-2-C-methyl-D-erythritol 2-phosphate (CDP-ME2P) to 2-C-methyl-D-erythritol 2,4-cyclodiphosphate (ME-CPP) with a corresponding release of cytidine 5-monophosphate (CMP) (IspF).</text>
</comment>
<keyword evidence="11 14" id="KW-0414">Isoprene biosynthesis</keyword>
<feature type="binding site" evidence="14">
    <location>
        <begin position="283"/>
        <end position="287"/>
    </location>
    <ligand>
        <name>4-CDP-2-C-methyl-D-erythritol 2-phosphate</name>
        <dbReference type="ChEBI" id="CHEBI:57919"/>
    </ligand>
</feature>
<comment type="pathway">
    <text evidence="4 14">Isoprenoid biosynthesis; isopentenyl diphosphate biosynthesis via DXP pathway; isopentenyl diphosphate from 1-deoxy-D-xylulose 5-phosphate: step 4/6.</text>
</comment>
<dbReference type="GO" id="GO:0050518">
    <property type="term" value="F:2-C-methyl-D-erythritol 4-phosphate cytidylyltransferase activity"/>
    <property type="evidence" value="ECO:0007669"/>
    <property type="project" value="UniProtKB-UniRule"/>
</dbReference>
<evidence type="ECO:0000313" key="17">
    <source>
        <dbReference type="Proteomes" id="UP000446866"/>
    </source>
</evidence>
<feature type="binding site" evidence="14">
    <location>
        <position position="264"/>
    </location>
    <ligand>
        <name>a divalent metal cation</name>
        <dbReference type="ChEBI" id="CHEBI:60240"/>
    </ligand>
</feature>
<keyword evidence="12 14" id="KW-0456">Lyase</keyword>
<keyword evidence="8 14" id="KW-0808">Transferase</keyword>
<feature type="site" description="Transition state stabilizer" evidence="14">
    <location>
        <position position="355"/>
    </location>
</feature>
<feature type="binding site" evidence="14">
    <location>
        <begin position="354"/>
        <end position="357"/>
    </location>
    <ligand>
        <name>4-CDP-2-C-methyl-D-erythritol 2-phosphate</name>
        <dbReference type="ChEBI" id="CHEBI:57919"/>
    </ligand>
</feature>
<dbReference type="PANTHER" id="PTHR43181:SF1">
    <property type="entry name" value="2-C-METHYL-D-ERYTHRITOL 2,4-CYCLODIPHOSPHATE SYNTHASE, CHLOROPLASTIC"/>
    <property type="match status" value="1"/>
</dbReference>
<feature type="region of interest" description="2-C-methyl-D-erythritol 4-phosphate cytidylyltransferase" evidence="14">
    <location>
        <begin position="1"/>
        <end position="223"/>
    </location>
</feature>
<dbReference type="HAMAP" id="MF_01520">
    <property type="entry name" value="IspDF"/>
    <property type="match status" value="1"/>
</dbReference>
<dbReference type="FunFam" id="3.90.550.10:FF:000003">
    <property type="entry name" value="2-C-methyl-D-erythritol 4-phosphate cytidylyltransferase"/>
    <property type="match status" value="1"/>
</dbReference>
<keyword evidence="17" id="KW-1185">Reference proteome</keyword>
<evidence type="ECO:0000256" key="11">
    <source>
        <dbReference type="ARBA" id="ARBA00023229"/>
    </source>
</evidence>
<dbReference type="GO" id="GO:0008685">
    <property type="term" value="F:2-C-methyl-D-erythritol 2,4-cyclodiphosphate synthase activity"/>
    <property type="evidence" value="ECO:0007669"/>
    <property type="project" value="UniProtKB-UniRule"/>
</dbReference>
<dbReference type="PANTHER" id="PTHR43181">
    <property type="entry name" value="2-C-METHYL-D-ERYTHRITOL 2,4-CYCLODIPHOSPHATE SYNTHASE, CHLOROPLASTIC"/>
    <property type="match status" value="1"/>
</dbReference>
<feature type="site" description="Positions MEP for the nucleophilic attack" evidence="14">
    <location>
        <position position="156"/>
    </location>
</feature>
<evidence type="ECO:0000256" key="5">
    <source>
        <dbReference type="ARBA" id="ARBA00004787"/>
    </source>
</evidence>
<dbReference type="CDD" id="cd02516">
    <property type="entry name" value="CDP-ME_synthetase"/>
    <property type="match status" value="1"/>
</dbReference>
<dbReference type="HAMAP" id="MF_00108">
    <property type="entry name" value="IspD"/>
    <property type="match status" value="1"/>
</dbReference>
<dbReference type="PROSITE" id="PS01350">
    <property type="entry name" value="ISPF"/>
    <property type="match status" value="1"/>
</dbReference>
<dbReference type="FunFam" id="3.30.1330.50:FF:000001">
    <property type="entry name" value="2-C-methyl-D-erythritol 2,4-cyclodiphosphate synthase"/>
    <property type="match status" value="1"/>
</dbReference>
<protein>
    <recommendedName>
        <fullName evidence="14">Bifunctional enzyme IspD/IspF</fullName>
    </recommendedName>
    <domain>
        <recommendedName>
            <fullName evidence="14">2-C-methyl-D-erythritol 4-phosphate cytidylyltransferase</fullName>
            <ecNumber evidence="14">2.7.7.60</ecNumber>
        </recommendedName>
        <alternativeName>
            <fullName evidence="14">4-diphosphocytidyl-2C-methyl-D-erythritol synthase</fullName>
        </alternativeName>
        <alternativeName>
            <fullName evidence="14">MEP cytidylyltransferase</fullName>
            <shortName evidence="14">MCT</shortName>
        </alternativeName>
    </domain>
    <domain>
        <recommendedName>
            <fullName evidence="14">2-C-methyl-D-erythritol 2,4-cyclodiphosphate synthase</fullName>
            <shortName evidence="14">MECDP-synthase</shortName>
            <shortName evidence="14">MECPP-synthase</shortName>
            <shortName evidence="14">MECPS</shortName>
            <ecNumber evidence="14">4.6.1.12</ecNumber>
        </recommendedName>
    </domain>
</protein>
<comment type="caution">
    <text evidence="16">The sequence shown here is derived from an EMBL/GenBank/DDBJ whole genome shotgun (WGS) entry which is preliminary data.</text>
</comment>
<evidence type="ECO:0000256" key="8">
    <source>
        <dbReference type="ARBA" id="ARBA00022679"/>
    </source>
</evidence>
<feature type="binding site" evidence="14">
    <location>
        <position position="364"/>
    </location>
    <ligand>
        <name>4-CDP-2-C-methyl-D-erythritol 2-phosphate</name>
        <dbReference type="ChEBI" id="CHEBI:57919"/>
    </ligand>
</feature>
<evidence type="ECO:0000256" key="13">
    <source>
        <dbReference type="ARBA" id="ARBA00023268"/>
    </source>
</evidence>
<dbReference type="AlphaFoldDB" id="A0A845QN94"/>
<comment type="catalytic activity">
    <reaction evidence="1 14">
        <text>4-CDP-2-C-methyl-D-erythritol 2-phosphate = 2-C-methyl-D-erythritol 2,4-cyclic diphosphate + CMP</text>
        <dbReference type="Rhea" id="RHEA:23864"/>
        <dbReference type="ChEBI" id="CHEBI:57919"/>
        <dbReference type="ChEBI" id="CHEBI:58483"/>
        <dbReference type="ChEBI" id="CHEBI:60377"/>
        <dbReference type="EC" id="4.6.1.12"/>
    </reaction>
</comment>
<dbReference type="Pfam" id="PF01128">
    <property type="entry name" value="IspD"/>
    <property type="match status" value="1"/>
</dbReference>
<dbReference type="NCBIfam" id="TIGR00453">
    <property type="entry name" value="ispD"/>
    <property type="match status" value="1"/>
</dbReference>
<evidence type="ECO:0000256" key="12">
    <source>
        <dbReference type="ARBA" id="ARBA00023239"/>
    </source>
</evidence>